<keyword evidence="2" id="KW-1015">Disulfide bond</keyword>
<dbReference type="PANTHER" id="PTHR46115">
    <property type="entry name" value="THIOREDOXIN-LIKE PROTEIN 1"/>
    <property type="match status" value="1"/>
</dbReference>
<organism evidence="4 5">
    <name type="scientific">Penicillium argentinense</name>
    <dbReference type="NCBI Taxonomy" id="1131581"/>
    <lineage>
        <taxon>Eukaryota</taxon>
        <taxon>Fungi</taxon>
        <taxon>Dikarya</taxon>
        <taxon>Ascomycota</taxon>
        <taxon>Pezizomycotina</taxon>
        <taxon>Eurotiomycetes</taxon>
        <taxon>Eurotiomycetidae</taxon>
        <taxon>Eurotiales</taxon>
        <taxon>Aspergillaceae</taxon>
        <taxon>Penicillium</taxon>
    </lineage>
</organism>
<dbReference type="OrthoDB" id="10263751at2759"/>
<dbReference type="CDD" id="cd02947">
    <property type="entry name" value="TRX_family"/>
    <property type="match status" value="1"/>
</dbReference>
<accession>A0A9W9FDW4</accession>
<evidence type="ECO:0000313" key="5">
    <source>
        <dbReference type="Proteomes" id="UP001149074"/>
    </source>
</evidence>
<keyword evidence="5" id="KW-1185">Reference proteome</keyword>
<sequence length="91" mass="9812">MAGGNVVEITSKEQWVSDVLNASDPVLIEKLSNEYTGIKFFKVDVDKLGEVAAENSISAMPTFLFFKGGEKIETVRGANPPAIQAGIQKLL</sequence>
<dbReference type="SUPFAM" id="SSF52833">
    <property type="entry name" value="Thioredoxin-like"/>
    <property type="match status" value="1"/>
</dbReference>
<reference evidence="4" key="2">
    <citation type="journal article" date="2023" name="IMA Fungus">
        <title>Comparative genomic study of the Penicillium genus elucidates a diverse pangenome and 15 lateral gene transfer events.</title>
        <authorList>
            <person name="Petersen C."/>
            <person name="Sorensen T."/>
            <person name="Nielsen M.R."/>
            <person name="Sondergaard T.E."/>
            <person name="Sorensen J.L."/>
            <person name="Fitzpatrick D.A."/>
            <person name="Frisvad J.C."/>
            <person name="Nielsen K.L."/>
        </authorList>
    </citation>
    <scope>NUCLEOTIDE SEQUENCE</scope>
    <source>
        <strain evidence="4">IBT 30761</strain>
    </source>
</reference>
<dbReference type="InterPro" id="IPR013766">
    <property type="entry name" value="Thioredoxin_domain"/>
</dbReference>
<dbReference type="Gene3D" id="3.40.30.10">
    <property type="entry name" value="Glutaredoxin"/>
    <property type="match status" value="1"/>
</dbReference>
<comment type="caution">
    <text evidence="4">The sequence shown here is derived from an EMBL/GenBank/DDBJ whole genome shotgun (WGS) entry which is preliminary data.</text>
</comment>
<gene>
    <name evidence="4" type="ORF">N7532_005350</name>
</gene>
<evidence type="ECO:0000259" key="3">
    <source>
        <dbReference type="Pfam" id="PF00085"/>
    </source>
</evidence>
<dbReference type="Proteomes" id="UP001149074">
    <property type="component" value="Unassembled WGS sequence"/>
</dbReference>
<dbReference type="EMBL" id="JAPQKI010000005">
    <property type="protein sequence ID" value="KAJ5098349.1"/>
    <property type="molecule type" value="Genomic_DNA"/>
</dbReference>
<reference evidence="4" key="1">
    <citation type="submission" date="2022-11" db="EMBL/GenBank/DDBJ databases">
        <authorList>
            <person name="Petersen C."/>
        </authorList>
    </citation>
    <scope>NUCLEOTIDE SEQUENCE</scope>
    <source>
        <strain evidence="4">IBT 30761</strain>
    </source>
</reference>
<evidence type="ECO:0000313" key="4">
    <source>
        <dbReference type="EMBL" id="KAJ5098349.1"/>
    </source>
</evidence>
<feature type="domain" description="Thioredoxin" evidence="3">
    <location>
        <begin position="28"/>
        <end position="88"/>
    </location>
</feature>
<comment type="similarity">
    <text evidence="1">Belongs to the thioredoxin family.</text>
</comment>
<proteinExistence type="inferred from homology"/>
<evidence type="ECO:0000256" key="2">
    <source>
        <dbReference type="ARBA" id="ARBA00023157"/>
    </source>
</evidence>
<evidence type="ECO:0000256" key="1">
    <source>
        <dbReference type="ARBA" id="ARBA00008987"/>
    </source>
</evidence>
<dbReference type="AlphaFoldDB" id="A0A9W9FDW4"/>
<dbReference type="InterPro" id="IPR036249">
    <property type="entry name" value="Thioredoxin-like_sf"/>
</dbReference>
<protein>
    <recommendedName>
        <fullName evidence="3">Thioredoxin domain-containing protein</fullName>
    </recommendedName>
</protein>
<dbReference type="GeneID" id="81356823"/>
<dbReference type="RefSeq" id="XP_056474003.1">
    <property type="nucleotide sequence ID" value="XM_056617844.1"/>
</dbReference>
<dbReference type="Pfam" id="PF00085">
    <property type="entry name" value="Thioredoxin"/>
    <property type="match status" value="1"/>
</dbReference>
<name>A0A9W9FDW4_9EURO</name>